<dbReference type="Proteomes" id="UP000011526">
    <property type="component" value="Unassembled WGS sequence"/>
</dbReference>
<evidence type="ECO:0000256" key="1">
    <source>
        <dbReference type="ARBA" id="ARBA00004651"/>
    </source>
</evidence>
<feature type="transmembrane region" description="Helical" evidence="6">
    <location>
        <begin position="82"/>
        <end position="102"/>
    </location>
</feature>
<reference evidence="7 8" key="1">
    <citation type="journal article" date="2014" name="PLoS Genet.">
        <title>Phylogenetically driven sequencing of extremely halophilic archaea reveals strategies for static and dynamic osmo-response.</title>
        <authorList>
            <person name="Becker E.A."/>
            <person name="Seitzer P.M."/>
            <person name="Tritt A."/>
            <person name="Larsen D."/>
            <person name="Krusor M."/>
            <person name="Yao A.I."/>
            <person name="Wu D."/>
            <person name="Madern D."/>
            <person name="Eisen J.A."/>
            <person name="Darling A.E."/>
            <person name="Facciotti M.T."/>
        </authorList>
    </citation>
    <scope>NUCLEOTIDE SEQUENCE [LARGE SCALE GENOMIC DNA]</scope>
    <source>
        <strain evidence="7 8">JCM 9100</strain>
    </source>
</reference>
<keyword evidence="3 6" id="KW-0812">Transmembrane</keyword>
<comment type="caution">
    <text evidence="7">The sequence shown here is derived from an EMBL/GenBank/DDBJ whole genome shotgun (WGS) entry which is preliminary data.</text>
</comment>
<feature type="transmembrane region" description="Helical" evidence="6">
    <location>
        <begin position="413"/>
        <end position="435"/>
    </location>
</feature>
<feature type="transmembrane region" description="Helical" evidence="6">
    <location>
        <begin position="12"/>
        <end position="35"/>
    </location>
</feature>
<dbReference type="GO" id="GO:0005886">
    <property type="term" value="C:plasma membrane"/>
    <property type="evidence" value="ECO:0007669"/>
    <property type="project" value="UniProtKB-SubCell"/>
</dbReference>
<evidence type="ECO:0000256" key="5">
    <source>
        <dbReference type="ARBA" id="ARBA00023136"/>
    </source>
</evidence>
<keyword evidence="2" id="KW-1003">Cell membrane</keyword>
<feature type="transmembrane region" description="Helical" evidence="6">
    <location>
        <begin position="357"/>
        <end position="376"/>
    </location>
</feature>
<feature type="transmembrane region" description="Helical" evidence="6">
    <location>
        <begin position="114"/>
        <end position="135"/>
    </location>
</feature>
<gene>
    <name evidence="7" type="ORF">C465_04304</name>
</gene>
<evidence type="ECO:0000313" key="8">
    <source>
        <dbReference type="Proteomes" id="UP000011526"/>
    </source>
</evidence>
<protein>
    <submittedName>
        <fullName evidence="7">Polysaccharide export protein</fullName>
    </submittedName>
</protein>
<keyword evidence="8" id="KW-1185">Reference proteome</keyword>
<dbReference type="CDD" id="cd13128">
    <property type="entry name" value="MATE_Wzx_like"/>
    <property type="match status" value="1"/>
</dbReference>
<evidence type="ECO:0000313" key="7">
    <source>
        <dbReference type="EMBL" id="ELZ51162.1"/>
    </source>
</evidence>
<proteinExistence type="predicted"/>
<organism evidence="7 8">
    <name type="scientific">Halorubrum distributum JCM 9100</name>
    <dbReference type="NCBI Taxonomy" id="1227467"/>
    <lineage>
        <taxon>Archaea</taxon>
        <taxon>Methanobacteriati</taxon>
        <taxon>Methanobacteriota</taxon>
        <taxon>Stenosarchaea group</taxon>
        <taxon>Halobacteria</taxon>
        <taxon>Halobacteriales</taxon>
        <taxon>Haloferacaceae</taxon>
        <taxon>Halorubrum</taxon>
        <taxon>Halorubrum distributum group</taxon>
    </lineage>
</organism>
<comment type="subcellular location">
    <subcellularLocation>
        <location evidence="1">Cell membrane</location>
        <topology evidence="1">Multi-pass membrane protein</topology>
    </subcellularLocation>
</comment>
<feature type="transmembrane region" description="Helical" evidence="6">
    <location>
        <begin position="320"/>
        <end position="337"/>
    </location>
</feature>
<feature type="transmembrane region" description="Helical" evidence="6">
    <location>
        <begin position="383"/>
        <end position="401"/>
    </location>
</feature>
<evidence type="ECO:0000256" key="4">
    <source>
        <dbReference type="ARBA" id="ARBA00022989"/>
    </source>
</evidence>
<dbReference type="PANTHER" id="PTHR30250">
    <property type="entry name" value="PST FAMILY PREDICTED COLANIC ACID TRANSPORTER"/>
    <property type="match status" value="1"/>
</dbReference>
<sequence length="475" mass="51079">MDFRKILSDAGFSAVGRFVATVRGFAFVPVITKIIGTDSYGLWVTAIAVAGIASHVGGMYIYSSLIRYLPSDGEQVFSDTLVLTLLASCTTTGVLLIGGAVGDNFFAEAALLEVAFVPIAIYAGADVLLVFLNNYLRARQKVKHFEVVTTLELAVETVVVLSLLLYTGDLAAGFWGLAATTIAYDMLLLGVFLWNRPPLPNPQNFDQYLSYSIPMIPKGFGGKMVSHADKFLIIYFLGATSAGTYAVAYGVSGILTSLSGVFNSTLFPNVSSAWAKNDLDQISVLYERLLRWFTVLLIPAATGITFLASEVLRVISTAEVVNSGTILVPLLLIGFSFQAAEIPLGHVLSAAEETKLLSYITLITAAINVIANLVLIPTVGLPGAAIATTIAFLIRTVWTYRCVTDYVDITVEIVPVLKSVIATGCMVAILFVAPLTQPEWRLIVYPLIGVIAFGCVFVVIGGLEQRDWDAINQFV</sequence>
<dbReference type="InterPro" id="IPR050833">
    <property type="entry name" value="Poly_Biosynth_Transport"/>
</dbReference>
<dbReference type="RefSeq" id="WP_004596113.1">
    <property type="nucleotide sequence ID" value="NZ_AOJM01000034.1"/>
</dbReference>
<dbReference type="AlphaFoldDB" id="M0EW84"/>
<keyword evidence="4 6" id="KW-1133">Transmembrane helix</keyword>
<accession>M0EW84</accession>
<feature type="transmembrane region" description="Helical" evidence="6">
    <location>
        <begin position="232"/>
        <end position="255"/>
    </location>
</feature>
<keyword evidence="5 6" id="KW-0472">Membrane</keyword>
<feature type="transmembrane region" description="Helical" evidence="6">
    <location>
        <begin position="147"/>
        <end position="166"/>
    </location>
</feature>
<evidence type="ECO:0000256" key="6">
    <source>
        <dbReference type="SAM" id="Phobius"/>
    </source>
</evidence>
<dbReference type="EMBL" id="AOJM01000034">
    <property type="protein sequence ID" value="ELZ51162.1"/>
    <property type="molecule type" value="Genomic_DNA"/>
</dbReference>
<feature type="transmembrane region" description="Helical" evidence="6">
    <location>
        <begin position="172"/>
        <end position="194"/>
    </location>
</feature>
<dbReference type="Pfam" id="PF13440">
    <property type="entry name" value="Polysacc_synt_3"/>
    <property type="match status" value="1"/>
</dbReference>
<name>M0EW84_9EURY</name>
<feature type="transmembrane region" description="Helical" evidence="6">
    <location>
        <begin position="442"/>
        <end position="463"/>
    </location>
</feature>
<dbReference type="PANTHER" id="PTHR30250:SF11">
    <property type="entry name" value="O-ANTIGEN TRANSPORTER-RELATED"/>
    <property type="match status" value="1"/>
</dbReference>
<evidence type="ECO:0000256" key="2">
    <source>
        <dbReference type="ARBA" id="ARBA00022475"/>
    </source>
</evidence>
<feature type="transmembrane region" description="Helical" evidence="6">
    <location>
        <begin position="289"/>
        <end position="308"/>
    </location>
</feature>
<feature type="transmembrane region" description="Helical" evidence="6">
    <location>
        <begin position="41"/>
        <end position="62"/>
    </location>
</feature>
<evidence type="ECO:0000256" key="3">
    <source>
        <dbReference type="ARBA" id="ARBA00022692"/>
    </source>
</evidence>